<keyword evidence="1" id="KW-0812">Transmembrane</keyword>
<dbReference type="Proteomes" id="UP000799424">
    <property type="component" value="Unassembled WGS sequence"/>
</dbReference>
<organism evidence="2 3">
    <name type="scientific">Ophiobolus disseminans</name>
    <dbReference type="NCBI Taxonomy" id="1469910"/>
    <lineage>
        <taxon>Eukaryota</taxon>
        <taxon>Fungi</taxon>
        <taxon>Dikarya</taxon>
        <taxon>Ascomycota</taxon>
        <taxon>Pezizomycotina</taxon>
        <taxon>Dothideomycetes</taxon>
        <taxon>Pleosporomycetidae</taxon>
        <taxon>Pleosporales</taxon>
        <taxon>Pleosporineae</taxon>
        <taxon>Phaeosphaeriaceae</taxon>
        <taxon>Ophiobolus</taxon>
    </lineage>
</organism>
<dbReference type="InterPro" id="IPR021514">
    <property type="entry name" value="DUF3176"/>
</dbReference>
<accession>A0A6A7AFR1</accession>
<proteinExistence type="predicted"/>
<keyword evidence="1" id="KW-0472">Membrane</keyword>
<evidence type="ECO:0000256" key="1">
    <source>
        <dbReference type="SAM" id="Phobius"/>
    </source>
</evidence>
<dbReference type="Pfam" id="PF11374">
    <property type="entry name" value="DUF3176"/>
    <property type="match status" value="1"/>
</dbReference>
<dbReference type="OrthoDB" id="5376804at2759"/>
<feature type="transmembrane region" description="Helical" evidence="1">
    <location>
        <begin position="386"/>
        <end position="410"/>
    </location>
</feature>
<keyword evidence="1" id="KW-1133">Transmembrane helix</keyword>
<protein>
    <submittedName>
        <fullName evidence="2">Uncharacterized protein</fullName>
    </submittedName>
</protein>
<dbReference type="AlphaFoldDB" id="A0A6A7AFR1"/>
<evidence type="ECO:0000313" key="2">
    <source>
        <dbReference type="EMBL" id="KAF2831517.1"/>
    </source>
</evidence>
<reference evidence="2" key="1">
    <citation type="journal article" date="2020" name="Stud. Mycol.">
        <title>101 Dothideomycetes genomes: a test case for predicting lifestyles and emergence of pathogens.</title>
        <authorList>
            <person name="Haridas S."/>
            <person name="Albert R."/>
            <person name="Binder M."/>
            <person name="Bloem J."/>
            <person name="Labutti K."/>
            <person name="Salamov A."/>
            <person name="Andreopoulos B."/>
            <person name="Baker S."/>
            <person name="Barry K."/>
            <person name="Bills G."/>
            <person name="Bluhm B."/>
            <person name="Cannon C."/>
            <person name="Castanera R."/>
            <person name="Culley D."/>
            <person name="Daum C."/>
            <person name="Ezra D."/>
            <person name="Gonzalez J."/>
            <person name="Henrissat B."/>
            <person name="Kuo A."/>
            <person name="Liang C."/>
            <person name="Lipzen A."/>
            <person name="Lutzoni F."/>
            <person name="Magnuson J."/>
            <person name="Mondo S."/>
            <person name="Nolan M."/>
            <person name="Ohm R."/>
            <person name="Pangilinan J."/>
            <person name="Park H.-J."/>
            <person name="Ramirez L."/>
            <person name="Alfaro M."/>
            <person name="Sun H."/>
            <person name="Tritt A."/>
            <person name="Yoshinaga Y."/>
            <person name="Zwiers L.-H."/>
            <person name="Turgeon B."/>
            <person name="Goodwin S."/>
            <person name="Spatafora J."/>
            <person name="Crous P."/>
            <person name="Grigoriev I."/>
        </authorList>
    </citation>
    <scope>NUCLEOTIDE SEQUENCE</scope>
    <source>
        <strain evidence="2">CBS 113818</strain>
    </source>
</reference>
<dbReference type="PANTHER" id="PTHR35394:SF5">
    <property type="entry name" value="DUF3176 DOMAIN-CONTAINING PROTEIN"/>
    <property type="match status" value="1"/>
</dbReference>
<dbReference type="PANTHER" id="PTHR35394">
    <property type="entry name" value="DUF3176 DOMAIN-CONTAINING PROTEIN"/>
    <property type="match status" value="1"/>
</dbReference>
<gene>
    <name evidence="2" type="ORF">CC86DRAFT_463392</name>
</gene>
<dbReference type="EMBL" id="MU006218">
    <property type="protein sequence ID" value="KAF2831517.1"/>
    <property type="molecule type" value="Genomic_DNA"/>
</dbReference>
<keyword evidence="3" id="KW-1185">Reference proteome</keyword>
<name>A0A6A7AFR1_9PLEO</name>
<sequence>MLAVAGCISQLKWLYFKHSARSLNDIQIFDDASRGPLGAFELLTRLSPKGIFADRCSGAGWASWAAVLTILALALDPFAQQILSFPLRSVPIQADRLASISTAQIYDTGTVGGVGASHQRHVDVAMQGAVMNGLYTLGSPLDFTCTTANCTWPTFYTVGICSSCTNVTEQTKTTCSPPIRGGMSCNYTLPSGLKLSSSRTTSSGGGSVTTLNMTGSSASGFSDRLVNASLVRISNGAGTYEIPEAFDCRLSWCAKRYTNVVVSNGKIDTPEPRSWSLEPPDRHYDKDATWLHAYNVPASAQDFDGPNRTFTVNTNDHKLLGGWLASTFFKAQGQDAVARVLYLEPNVSLAFTNIATSMTNKIREGRNATLVAGTAYREETYIHVNWAWLVLPGVVVLMGVVLLAASIWLCRGEEDGLWKNSIIATMVMQVRGWKGLGTGRWSEMGGMARGMKGRVEGNEVGGFDFVRAWK</sequence>
<evidence type="ECO:0000313" key="3">
    <source>
        <dbReference type="Proteomes" id="UP000799424"/>
    </source>
</evidence>